<dbReference type="SFLD" id="SFLDS00003">
    <property type="entry name" value="Haloacid_Dehalogenase"/>
    <property type="match status" value="1"/>
</dbReference>
<dbReference type="Gene3D" id="3.40.50.1000">
    <property type="entry name" value="HAD superfamily/HAD-like"/>
    <property type="match status" value="1"/>
</dbReference>
<organism evidence="6 7">
    <name type="scientific">Roseomonas acroporae</name>
    <dbReference type="NCBI Taxonomy" id="2937791"/>
    <lineage>
        <taxon>Bacteria</taxon>
        <taxon>Pseudomonadati</taxon>
        <taxon>Pseudomonadota</taxon>
        <taxon>Alphaproteobacteria</taxon>
        <taxon>Acetobacterales</taxon>
        <taxon>Roseomonadaceae</taxon>
        <taxon>Roseomonas</taxon>
    </lineage>
</organism>
<name>A0A9X1Y588_9PROT</name>
<evidence type="ECO:0000256" key="4">
    <source>
        <dbReference type="ARBA" id="ARBA00013078"/>
    </source>
</evidence>
<protein>
    <recommendedName>
        <fullName evidence="4">phosphoglycolate phosphatase</fullName>
        <ecNumber evidence="4">3.1.3.18</ecNumber>
    </recommendedName>
</protein>
<dbReference type="EMBL" id="JALPRX010000016">
    <property type="protein sequence ID" value="MCK8783741.1"/>
    <property type="molecule type" value="Genomic_DNA"/>
</dbReference>
<dbReference type="NCBIfam" id="TIGR01549">
    <property type="entry name" value="HAD-SF-IA-v1"/>
    <property type="match status" value="1"/>
</dbReference>
<dbReference type="RefSeq" id="WP_248665861.1">
    <property type="nucleotide sequence ID" value="NZ_JALPRX010000016.1"/>
</dbReference>
<dbReference type="Pfam" id="PF13419">
    <property type="entry name" value="HAD_2"/>
    <property type="match status" value="1"/>
</dbReference>
<feature type="transmembrane region" description="Helical" evidence="5">
    <location>
        <begin position="32"/>
        <end position="55"/>
    </location>
</feature>
<evidence type="ECO:0000256" key="3">
    <source>
        <dbReference type="ARBA" id="ARBA00006171"/>
    </source>
</evidence>
<accession>A0A9X1Y588</accession>
<dbReference type="PANTHER" id="PTHR43434:SF1">
    <property type="entry name" value="PHOSPHOGLYCOLATE PHOSPHATASE"/>
    <property type="match status" value="1"/>
</dbReference>
<dbReference type="InterPro" id="IPR050155">
    <property type="entry name" value="HAD-like_hydrolase_sf"/>
</dbReference>
<dbReference type="AlphaFoldDB" id="A0A9X1Y588"/>
<dbReference type="InterPro" id="IPR041492">
    <property type="entry name" value="HAD_2"/>
</dbReference>
<keyword evidence="5" id="KW-0812">Transmembrane</keyword>
<evidence type="ECO:0000256" key="1">
    <source>
        <dbReference type="ARBA" id="ARBA00000830"/>
    </source>
</evidence>
<gene>
    <name evidence="6" type="ORF">M0638_05005</name>
</gene>
<dbReference type="InterPro" id="IPR006439">
    <property type="entry name" value="HAD-SF_hydro_IA"/>
</dbReference>
<dbReference type="Proteomes" id="UP001139516">
    <property type="component" value="Unassembled WGS sequence"/>
</dbReference>
<dbReference type="GO" id="GO:0006281">
    <property type="term" value="P:DNA repair"/>
    <property type="evidence" value="ECO:0007669"/>
    <property type="project" value="TreeGrafter"/>
</dbReference>
<dbReference type="Gene3D" id="1.10.150.730">
    <property type="match status" value="1"/>
</dbReference>
<reference evidence="6" key="1">
    <citation type="submission" date="2022-04" db="EMBL/GenBank/DDBJ databases">
        <title>Roseomonas acroporae sp. nov., isolated from coral Acropora digitifera.</title>
        <authorList>
            <person name="Sun H."/>
        </authorList>
    </citation>
    <scope>NUCLEOTIDE SEQUENCE</scope>
    <source>
        <strain evidence="6">NAR14</strain>
    </source>
</reference>
<keyword evidence="5" id="KW-1133">Transmembrane helix</keyword>
<dbReference type="SUPFAM" id="SSF56784">
    <property type="entry name" value="HAD-like"/>
    <property type="match status" value="1"/>
</dbReference>
<comment type="similarity">
    <text evidence="3">Belongs to the HAD-like hydrolase superfamily. CbbY/CbbZ/Gph/YieH family.</text>
</comment>
<evidence type="ECO:0000256" key="5">
    <source>
        <dbReference type="SAM" id="Phobius"/>
    </source>
</evidence>
<comment type="caution">
    <text evidence="6">The sequence shown here is derived from an EMBL/GenBank/DDBJ whole genome shotgun (WGS) entry which is preliminary data.</text>
</comment>
<dbReference type="EC" id="3.1.3.18" evidence="4"/>
<evidence type="ECO:0000313" key="7">
    <source>
        <dbReference type="Proteomes" id="UP001139516"/>
    </source>
</evidence>
<keyword evidence="7" id="KW-1185">Reference proteome</keyword>
<comment type="pathway">
    <text evidence="2">Organic acid metabolism; glycolate biosynthesis; glycolate from 2-phosphoglycolate: step 1/1.</text>
</comment>
<keyword evidence="6" id="KW-0378">Hydrolase</keyword>
<comment type="catalytic activity">
    <reaction evidence="1">
        <text>2-phosphoglycolate + H2O = glycolate + phosphate</text>
        <dbReference type="Rhea" id="RHEA:14369"/>
        <dbReference type="ChEBI" id="CHEBI:15377"/>
        <dbReference type="ChEBI" id="CHEBI:29805"/>
        <dbReference type="ChEBI" id="CHEBI:43474"/>
        <dbReference type="ChEBI" id="CHEBI:58033"/>
        <dbReference type="EC" id="3.1.3.18"/>
    </reaction>
</comment>
<dbReference type="InterPro" id="IPR036412">
    <property type="entry name" value="HAD-like_sf"/>
</dbReference>
<evidence type="ECO:0000256" key="2">
    <source>
        <dbReference type="ARBA" id="ARBA00004818"/>
    </source>
</evidence>
<dbReference type="NCBIfam" id="TIGR01509">
    <property type="entry name" value="HAD-SF-IA-v3"/>
    <property type="match status" value="1"/>
</dbReference>
<dbReference type="GO" id="GO:0008967">
    <property type="term" value="F:phosphoglycolate phosphatase activity"/>
    <property type="evidence" value="ECO:0007669"/>
    <property type="project" value="UniProtKB-EC"/>
</dbReference>
<proteinExistence type="inferred from homology"/>
<sequence length="233" mass="24211">MTAPAVEAGAEVPAPPRPRAILWDWDNTLVDGWAAIAAGLNAAFAAFGLPAWTVAETKGRVRRSLRESFPEIFGGEWERARDLFYAEVRARHLAVLAPMPGAEAALRAAARWPQGVVSNKQGPLLRAEAAHLGWGGYFGALVGAGDAASDKPDPAPFRMALAPLGIEPGPAVWYVGDTGIDIQGARAAGCTAVLLGDAAHDGGVASLAPDAAFPDAPALARHLETLARLETLA</sequence>
<evidence type="ECO:0000313" key="6">
    <source>
        <dbReference type="EMBL" id="MCK8783741.1"/>
    </source>
</evidence>
<dbReference type="InterPro" id="IPR023214">
    <property type="entry name" value="HAD_sf"/>
</dbReference>
<dbReference type="GO" id="GO:0005829">
    <property type="term" value="C:cytosol"/>
    <property type="evidence" value="ECO:0007669"/>
    <property type="project" value="TreeGrafter"/>
</dbReference>
<dbReference type="SFLD" id="SFLDG01129">
    <property type="entry name" value="C1.5:_HAD__Beta-PGM__Phosphata"/>
    <property type="match status" value="1"/>
</dbReference>
<keyword evidence="5" id="KW-0472">Membrane</keyword>
<dbReference type="PANTHER" id="PTHR43434">
    <property type="entry name" value="PHOSPHOGLYCOLATE PHOSPHATASE"/>
    <property type="match status" value="1"/>
</dbReference>